<sequence length="133" mass="14463">MAQSRDGLAVPKGLKGAEVVQQRLDQMGEMAPYGSKAVLVADRLMRDGDVESLEGQRYAFKRQKDGAITITDRQTKAPLFQMDRNGAIQASEAALSPQNRQNFNGMFDKLAAVQPVKVAAAVKNVSSLEIGER</sequence>
<dbReference type="EMBL" id="PVWK01000034">
    <property type="protein sequence ID" value="PSB31628.1"/>
    <property type="molecule type" value="Genomic_DNA"/>
</dbReference>
<dbReference type="RefSeq" id="WP_106255661.1">
    <property type="nucleotide sequence ID" value="NZ_CAWNSW010000029.1"/>
</dbReference>
<proteinExistence type="predicted"/>
<keyword evidence="2" id="KW-1185">Reference proteome</keyword>
<evidence type="ECO:0000313" key="2">
    <source>
        <dbReference type="Proteomes" id="UP000239576"/>
    </source>
</evidence>
<accession>A0A2T1EFY5</accession>
<evidence type="ECO:0000313" key="1">
    <source>
        <dbReference type="EMBL" id="PSB31628.1"/>
    </source>
</evidence>
<dbReference type="Proteomes" id="UP000239576">
    <property type="component" value="Unassembled WGS sequence"/>
</dbReference>
<comment type="caution">
    <text evidence="1">The sequence shown here is derived from an EMBL/GenBank/DDBJ whole genome shotgun (WGS) entry which is preliminary data.</text>
</comment>
<reference evidence="1 2" key="2">
    <citation type="submission" date="2018-03" db="EMBL/GenBank/DDBJ databases">
        <title>The ancient ancestry and fast evolution of plastids.</title>
        <authorList>
            <person name="Moore K.R."/>
            <person name="Magnabosco C."/>
            <person name="Momper L."/>
            <person name="Gold D.A."/>
            <person name="Bosak T."/>
            <person name="Fournier G.P."/>
        </authorList>
    </citation>
    <scope>NUCLEOTIDE SEQUENCE [LARGE SCALE GENOMIC DNA]</scope>
    <source>
        <strain evidence="1 2">ULC18</strain>
    </source>
</reference>
<name>A0A2T1EFY5_9CYAN</name>
<reference evidence="2" key="1">
    <citation type="submission" date="2018-02" db="EMBL/GenBank/DDBJ databases">
        <authorList>
            <person name="Moore K."/>
            <person name="Momper L."/>
        </authorList>
    </citation>
    <scope>NUCLEOTIDE SEQUENCE [LARGE SCALE GENOMIC DNA]</scope>
    <source>
        <strain evidence="2">ULC18</strain>
    </source>
</reference>
<organism evidence="1 2">
    <name type="scientific">Stenomitos frigidus ULC18</name>
    <dbReference type="NCBI Taxonomy" id="2107698"/>
    <lineage>
        <taxon>Bacteria</taxon>
        <taxon>Bacillati</taxon>
        <taxon>Cyanobacteriota</taxon>
        <taxon>Cyanophyceae</taxon>
        <taxon>Leptolyngbyales</taxon>
        <taxon>Leptolyngbyaceae</taxon>
        <taxon>Stenomitos</taxon>
    </lineage>
</organism>
<gene>
    <name evidence="1" type="ORF">C7B82_07355</name>
</gene>
<dbReference type="AlphaFoldDB" id="A0A2T1EFY5"/>
<protein>
    <submittedName>
        <fullName evidence="1">Uncharacterized protein</fullName>
    </submittedName>
</protein>